<dbReference type="Proteomes" id="UP000784294">
    <property type="component" value="Unassembled WGS sequence"/>
</dbReference>
<comment type="caution">
    <text evidence="1">The sequence shown here is derived from an EMBL/GenBank/DDBJ whole genome shotgun (WGS) entry which is preliminary data.</text>
</comment>
<proteinExistence type="predicted"/>
<protein>
    <submittedName>
        <fullName evidence="1">Uncharacterized protein</fullName>
    </submittedName>
</protein>
<evidence type="ECO:0000313" key="1">
    <source>
        <dbReference type="EMBL" id="VEL26597.1"/>
    </source>
</evidence>
<organism evidence="1 2">
    <name type="scientific">Protopolystoma xenopodis</name>
    <dbReference type="NCBI Taxonomy" id="117903"/>
    <lineage>
        <taxon>Eukaryota</taxon>
        <taxon>Metazoa</taxon>
        <taxon>Spiralia</taxon>
        <taxon>Lophotrochozoa</taxon>
        <taxon>Platyhelminthes</taxon>
        <taxon>Monogenea</taxon>
        <taxon>Polyopisthocotylea</taxon>
        <taxon>Polystomatidea</taxon>
        <taxon>Polystomatidae</taxon>
        <taxon>Protopolystoma</taxon>
    </lineage>
</organism>
<dbReference type="EMBL" id="CAAALY010081388">
    <property type="protein sequence ID" value="VEL26597.1"/>
    <property type="molecule type" value="Genomic_DNA"/>
</dbReference>
<name>A0A3S5ADN1_9PLAT</name>
<dbReference type="AlphaFoldDB" id="A0A3S5ADN1"/>
<dbReference type="OrthoDB" id="1405469at2759"/>
<gene>
    <name evidence="1" type="ORF">PXEA_LOCUS20037</name>
</gene>
<evidence type="ECO:0000313" key="2">
    <source>
        <dbReference type="Proteomes" id="UP000784294"/>
    </source>
</evidence>
<keyword evidence="2" id="KW-1185">Reference proteome</keyword>
<sequence>EEFERSNGTFHAAISDFSCAISTRPPGQVPSALLFAATFASLGPNSESSSNPSSLDCLTGFTSTVQPAWASFGGPNGLLHHRGNTLLLAPEMATKLLPDFLDDHFECDYQFRAQQPKCAFESRKFGLGRASDANMAAGVSFTEKSHSQLNDASSVPHAGLTEPVQLSGMDYARADCWAMATLAYCLFGESNPFLEGVRMIC</sequence>
<accession>A0A3S5ADN1</accession>
<feature type="non-terminal residue" evidence="1">
    <location>
        <position position="1"/>
    </location>
</feature>
<reference evidence="1" key="1">
    <citation type="submission" date="2018-11" db="EMBL/GenBank/DDBJ databases">
        <authorList>
            <consortium name="Pathogen Informatics"/>
        </authorList>
    </citation>
    <scope>NUCLEOTIDE SEQUENCE</scope>
</reference>